<dbReference type="Proteomes" id="UP000789572">
    <property type="component" value="Unassembled WGS sequence"/>
</dbReference>
<sequence length="166" mass="19010">MNKNTSTITSKTISKTTAKTTSNATSTTTSKITSDATSNVTSKTTGKKEIKNVWVLMIYFSGYKDDDCYDVDCRCFAKEELALTAMRSEARRLYKQSNIIQEAEDKYFHEYVDKSSKGIDFGESWGQSDYRREFGFCQVKRAKLEFELNEEDIYDSTDESEDDDSE</sequence>
<reference evidence="1" key="1">
    <citation type="submission" date="2021-06" db="EMBL/GenBank/DDBJ databases">
        <authorList>
            <person name="Kallberg Y."/>
            <person name="Tangrot J."/>
            <person name="Rosling A."/>
        </authorList>
    </citation>
    <scope>NUCLEOTIDE SEQUENCE</scope>
    <source>
        <strain evidence="1">IA702</strain>
    </source>
</reference>
<comment type="caution">
    <text evidence="1">The sequence shown here is derived from an EMBL/GenBank/DDBJ whole genome shotgun (WGS) entry which is preliminary data.</text>
</comment>
<dbReference type="AlphaFoldDB" id="A0A9N9DP18"/>
<keyword evidence="2" id="KW-1185">Reference proteome</keyword>
<gene>
    <name evidence="1" type="ORF">POCULU_LOCUS9744</name>
</gene>
<protein>
    <submittedName>
        <fullName evidence="1">5622_t:CDS:1</fullName>
    </submittedName>
</protein>
<evidence type="ECO:0000313" key="1">
    <source>
        <dbReference type="EMBL" id="CAG8647123.1"/>
    </source>
</evidence>
<name>A0A9N9DP18_9GLOM</name>
<dbReference type="OrthoDB" id="2390868at2759"/>
<evidence type="ECO:0000313" key="2">
    <source>
        <dbReference type="Proteomes" id="UP000789572"/>
    </source>
</evidence>
<proteinExistence type="predicted"/>
<organism evidence="1 2">
    <name type="scientific">Paraglomus occultum</name>
    <dbReference type="NCBI Taxonomy" id="144539"/>
    <lineage>
        <taxon>Eukaryota</taxon>
        <taxon>Fungi</taxon>
        <taxon>Fungi incertae sedis</taxon>
        <taxon>Mucoromycota</taxon>
        <taxon>Glomeromycotina</taxon>
        <taxon>Glomeromycetes</taxon>
        <taxon>Paraglomerales</taxon>
        <taxon>Paraglomeraceae</taxon>
        <taxon>Paraglomus</taxon>
    </lineage>
</organism>
<dbReference type="EMBL" id="CAJVPJ010003986">
    <property type="protein sequence ID" value="CAG8647123.1"/>
    <property type="molecule type" value="Genomic_DNA"/>
</dbReference>
<accession>A0A9N9DP18</accession>